<keyword evidence="2" id="KW-1185">Reference proteome</keyword>
<protein>
    <submittedName>
        <fullName evidence="1">Uncharacterized protein</fullName>
    </submittedName>
</protein>
<gene>
    <name evidence="1" type="ORF">BT63DRAFT_417398</name>
</gene>
<name>A0A6A6U095_9PEZI</name>
<dbReference type="Proteomes" id="UP000799302">
    <property type="component" value="Unassembled WGS sequence"/>
</dbReference>
<dbReference type="OrthoDB" id="3344043at2759"/>
<evidence type="ECO:0000313" key="2">
    <source>
        <dbReference type="Proteomes" id="UP000799302"/>
    </source>
</evidence>
<proteinExistence type="predicted"/>
<reference evidence="1" key="1">
    <citation type="journal article" date="2020" name="Stud. Mycol.">
        <title>101 Dothideomycetes genomes: a test case for predicting lifestyles and emergence of pathogens.</title>
        <authorList>
            <person name="Haridas S."/>
            <person name="Albert R."/>
            <person name="Binder M."/>
            <person name="Bloem J."/>
            <person name="Labutti K."/>
            <person name="Salamov A."/>
            <person name="Andreopoulos B."/>
            <person name="Baker S."/>
            <person name="Barry K."/>
            <person name="Bills G."/>
            <person name="Bluhm B."/>
            <person name="Cannon C."/>
            <person name="Castanera R."/>
            <person name="Culley D."/>
            <person name="Daum C."/>
            <person name="Ezra D."/>
            <person name="Gonzalez J."/>
            <person name="Henrissat B."/>
            <person name="Kuo A."/>
            <person name="Liang C."/>
            <person name="Lipzen A."/>
            <person name="Lutzoni F."/>
            <person name="Magnuson J."/>
            <person name="Mondo S."/>
            <person name="Nolan M."/>
            <person name="Ohm R."/>
            <person name="Pangilinan J."/>
            <person name="Park H.-J."/>
            <person name="Ramirez L."/>
            <person name="Alfaro M."/>
            <person name="Sun H."/>
            <person name="Tritt A."/>
            <person name="Yoshinaga Y."/>
            <person name="Zwiers L.-H."/>
            <person name="Turgeon B."/>
            <person name="Goodwin S."/>
            <person name="Spatafora J."/>
            <person name="Crous P."/>
            <person name="Grigoriev I."/>
        </authorList>
    </citation>
    <scope>NUCLEOTIDE SEQUENCE</scope>
    <source>
        <strain evidence="1">CBS 115976</strain>
    </source>
</reference>
<sequence>MAHAYLAKKGDLSTASSSERTELEQELDKTQVAVLPVETLMAWDSVGIHPLIGLVGPQRFKRFKLSDLGRKYIDETIEGLKTVAVPEFPASFGYAFSSESDTTGYPSLREIVRNDEGRLMVALGAALMELYSEDIAVQIIVAFYLISAPTMMLADKLEEWKRFLKACAGILAASGFSVLAEQYMSGHILNTTLGPTATPTTHTQLSFEPVQSRIGPSFNKFRNFTDPHVIAEALHKLARTGKGPKPLMIEGGNDIAWLGAFAQFFLALTVGFSLRNNGSIISQTVVPGNPQVLITIDHGRACKRSRDASERYQREGYTSESMVVAGRLKWEDILAMTFAGSFQDLLKCPREVGTAIGSASIIFQCLVEADPALPESWSQGNAFFCRSSYGLDLVQNTIRWFPELTAMKDQMLLVRQSSLTSALEHYTASMISLRKSCLCTRCGHKPGEHKVTSIKEICSGRAWGSVGSRSIVDENRFCLVLIVETIICVSRSLAAVTLHERILPRRSGLMLAYRRQFQARSWARSPTTEEEKKLGPIVMCLDWDESRLRDFNKCDVILKNILTLFSGELVDDPSSKNICALSCKGITVFLETSYEKRTNIFRAHVIPGFIAAPSCASRITDPLHALDPTIKRDGSKFLVCQPITPKKNEEVWEIRLRLRDNRMCDLLLMDKERRQNALGAYIGPSQLMGQIAARSGLIVVSEPIC</sequence>
<evidence type="ECO:0000313" key="1">
    <source>
        <dbReference type="EMBL" id="KAF2664847.1"/>
    </source>
</evidence>
<dbReference type="AlphaFoldDB" id="A0A6A6U095"/>
<dbReference type="EMBL" id="MU004241">
    <property type="protein sequence ID" value="KAF2664847.1"/>
    <property type="molecule type" value="Genomic_DNA"/>
</dbReference>
<organism evidence="1 2">
    <name type="scientific">Microthyrium microscopicum</name>
    <dbReference type="NCBI Taxonomy" id="703497"/>
    <lineage>
        <taxon>Eukaryota</taxon>
        <taxon>Fungi</taxon>
        <taxon>Dikarya</taxon>
        <taxon>Ascomycota</taxon>
        <taxon>Pezizomycotina</taxon>
        <taxon>Dothideomycetes</taxon>
        <taxon>Dothideomycetes incertae sedis</taxon>
        <taxon>Microthyriales</taxon>
        <taxon>Microthyriaceae</taxon>
        <taxon>Microthyrium</taxon>
    </lineage>
</organism>
<accession>A0A6A6U095</accession>